<protein>
    <recommendedName>
        <fullName evidence="4">DUF4410 domain-containing protein</fullName>
    </recommendedName>
</protein>
<evidence type="ECO:0000256" key="1">
    <source>
        <dbReference type="SAM" id="SignalP"/>
    </source>
</evidence>
<proteinExistence type="predicted"/>
<evidence type="ECO:0000313" key="2">
    <source>
        <dbReference type="EMBL" id="GAA5496167.1"/>
    </source>
</evidence>
<evidence type="ECO:0000313" key="3">
    <source>
        <dbReference type="Proteomes" id="UP001424741"/>
    </source>
</evidence>
<comment type="caution">
    <text evidence="2">The sequence shown here is derived from an EMBL/GenBank/DDBJ whole genome shotgun (WGS) entry which is preliminary data.</text>
</comment>
<evidence type="ECO:0008006" key="4">
    <source>
        <dbReference type="Google" id="ProtNLM"/>
    </source>
</evidence>
<sequence>MKLTTLTSIITLAFAGAVSTLTSIAWATENPKVIFSPQIEGKDPSGFGVFVRDALESSLTEKSQIILIDRAKLTTSLSESATSEIQSTTTSSNLKITGANFAVYPKISTFNKNTIFTFKVVDLSSTSYRSTMVKADENSDPMEIVSKSADQIVDCIAKLSKQELSRESSKGSTAWSLDKSKPRFTVAIRIPEASAQNQNPDPAGEKQLSSVLLNNAFTIKQLSRPSQSTSIQNALHLEGKEHEALMDECRKKGVEILILGLASSDRATQLGTYSVASARVELSAIRVSDSKVLASSKGYGKASDMSQMVAEKKAIEDAVTRLAPQFIESMVDSKD</sequence>
<feature type="chain" id="PRO_5046061435" description="DUF4410 domain-containing protein" evidence="1">
    <location>
        <begin position="28"/>
        <end position="335"/>
    </location>
</feature>
<gene>
    <name evidence="2" type="ORF">Rhal01_02349</name>
</gene>
<feature type="signal peptide" evidence="1">
    <location>
        <begin position="1"/>
        <end position="27"/>
    </location>
</feature>
<reference evidence="2 3" key="1">
    <citation type="submission" date="2024-02" db="EMBL/GenBank/DDBJ databases">
        <title>Rubritalea halochordaticola NBRC 107102.</title>
        <authorList>
            <person name="Ichikawa N."/>
            <person name="Katano-Makiyama Y."/>
            <person name="Hidaka K."/>
        </authorList>
    </citation>
    <scope>NUCLEOTIDE SEQUENCE [LARGE SCALE GENOMIC DNA]</scope>
    <source>
        <strain evidence="2 3">NBRC 107102</strain>
    </source>
</reference>
<dbReference type="EMBL" id="BAABRL010000007">
    <property type="protein sequence ID" value="GAA5496167.1"/>
    <property type="molecule type" value="Genomic_DNA"/>
</dbReference>
<dbReference type="Proteomes" id="UP001424741">
    <property type="component" value="Unassembled WGS sequence"/>
</dbReference>
<accession>A0ABP9V0H9</accession>
<keyword evidence="1" id="KW-0732">Signal</keyword>
<dbReference type="RefSeq" id="WP_346188878.1">
    <property type="nucleotide sequence ID" value="NZ_BAABRL010000007.1"/>
</dbReference>
<organism evidence="2 3">
    <name type="scientific">Rubritalea halochordaticola</name>
    <dbReference type="NCBI Taxonomy" id="714537"/>
    <lineage>
        <taxon>Bacteria</taxon>
        <taxon>Pseudomonadati</taxon>
        <taxon>Verrucomicrobiota</taxon>
        <taxon>Verrucomicrobiia</taxon>
        <taxon>Verrucomicrobiales</taxon>
        <taxon>Rubritaleaceae</taxon>
        <taxon>Rubritalea</taxon>
    </lineage>
</organism>
<keyword evidence="3" id="KW-1185">Reference proteome</keyword>
<name>A0ABP9V0H9_9BACT</name>